<feature type="transmembrane region" description="Helical" evidence="1">
    <location>
        <begin position="12"/>
        <end position="30"/>
    </location>
</feature>
<keyword evidence="3" id="KW-1185">Reference proteome</keyword>
<dbReference type="EMBL" id="DUZY01000005">
    <property type="protein sequence ID" value="DAD40306.1"/>
    <property type="molecule type" value="Genomic_DNA"/>
</dbReference>
<evidence type="ECO:0000313" key="3">
    <source>
        <dbReference type="Proteomes" id="UP000607653"/>
    </source>
</evidence>
<keyword evidence="1" id="KW-1133">Transmembrane helix</keyword>
<accession>A0A822ZB92</accession>
<evidence type="ECO:0000256" key="1">
    <source>
        <dbReference type="SAM" id="Phobius"/>
    </source>
</evidence>
<evidence type="ECO:0000313" key="2">
    <source>
        <dbReference type="EMBL" id="DAD40306.1"/>
    </source>
</evidence>
<keyword evidence="1" id="KW-0812">Transmembrane</keyword>
<gene>
    <name evidence="2" type="ORF">HUJ06_014629</name>
</gene>
<sequence length="64" mass="7200">MTFAIPSHASSILEFLSCAGSLPLFFFIFFEGLMVKTGGLGDAQKLLVLIRRERTGEKTKKRHR</sequence>
<reference evidence="2 3" key="1">
    <citation type="journal article" date="2020" name="Mol. Biol. Evol.">
        <title>Distinct Expression and Methylation Patterns for Genes with Different Fates following a Single Whole-Genome Duplication in Flowering Plants.</title>
        <authorList>
            <person name="Shi T."/>
            <person name="Rahmani R.S."/>
            <person name="Gugger P.F."/>
            <person name="Wang M."/>
            <person name="Li H."/>
            <person name="Zhang Y."/>
            <person name="Li Z."/>
            <person name="Wang Q."/>
            <person name="Van de Peer Y."/>
            <person name="Marchal K."/>
            <person name="Chen J."/>
        </authorList>
    </citation>
    <scope>NUCLEOTIDE SEQUENCE [LARGE SCALE GENOMIC DNA]</scope>
    <source>
        <tissue evidence="2">Leaf</tissue>
    </source>
</reference>
<dbReference type="Proteomes" id="UP000607653">
    <property type="component" value="Unassembled WGS sequence"/>
</dbReference>
<organism evidence="2 3">
    <name type="scientific">Nelumbo nucifera</name>
    <name type="common">Sacred lotus</name>
    <dbReference type="NCBI Taxonomy" id="4432"/>
    <lineage>
        <taxon>Eukaryota</taxon>
        <taxon>Viridiplantae</taxon>
        <taxon>Streptophyta</taxon>
        <taxon>Embryophyta</taxon>
        <taxon>Tracheophyta</taxon>
        <taxon>Spermatophyta</taxon>
        <taxon>Magnoliopsida</taxon>
        <taxon>Proteales</taxon>
        <taxon>Nelumbonaceae</taxon>
        <taxon>Nelumbo</taxon>
    </lineage>
</organism>
<protein>
    <submittedName>
        <fullName evidence="2">Uncharacterized protein</fullName>
    </submittedName>
</protein>
<comment type="caution">
    <text evidence="2">The sequence shown here is derived from an EMBL/GenBank/DDBJ whole genome shotgun (WGS) entry which is preliminary data.</text>
</comment>
<proteinExistence type="predicted"/>
<dbReference type="AlphaFoldDB" id="A0A822ZB92"/>
<name>A0A822ZB92_NELNU</name>
<keyword evidence="1" id="KW-0472">Membrane</keyword>